<sequence length="147" mass="15872">MIPGRRVPYSLFLHGILTPLLVAIVLAICWSGDRACSASAVHAPGRRASCCWCSRVAAMLLVFVVAPTARQQGINLMSDLPGMLNQFYNYAATLPKRYPALVDAGIIDMMAENLRSRLSGMGESVVKFSLASLVGSLTLAIYLIPCR</sequence>
<organism evidence="2">
    <name type="scientific">Serratia marcescens</name>
    <dbReference type="NCBI Taxonomy" id="615"/>
    <lineage>
        <taxon>Bacteria</taxon>
        <taxon>Pseudomonadati</taxon>
        <taxon>Pseudomonadota</taxon>
        <taxon>Gammaproteobacteria</taxon>
        <taxon>Enterobacterales</taxon>
        <taxon>Yersiniaceae</taxon>
        <taxon>Serratia</taxon>
    </lineage>
</organism>
<keyword evidence="1" id="KW-0812">Transmembrane</keyword>
<name>A0A939NKK3_SERMA</name>
<dbReference type="EMBL" id="JAGETR010000142">
    <property type="protein sequence ID" value="MBO2007203.1"/>
    <property type="molecule type" value="Genomic_DNA"/>
</dbReference>
<keyword evidence="1" id="KW-1133">Transmembrane helix</keyword>
<protein>
    <submittedName>
        <fullName evidence="2">Uncharacterized protein</fullName>
    </submittedName>
</protein>
<evidence type="ECO:0000313" key="2">
    <source>
        <dbReference type="EMBL" id="MBO2007203.1"/>
    </source>
</evidence>
<keyword evidence="1" id="KW-0472">Membrane</keyword>
<reference evidence="2" key="1">
    <citation type="submission" date="2021-03" db="EMBL/GenBank/DDBJ databases">
        <title>Molecular epidemiology and mechanisms of colistin and carbapenem resistance in Enterobacteriaceae from clinical isolates, the environment and porcine samples in Pretoria, South Africa.</title>
        <authorList>
            <person name="Bogoshi D."/>
            <person name="Mbelle N.M."/>
            <person name="Naidoo V."/>
            <person name="Osei Sekyere J."/>
        </authorList>
    </citation>
    <scope>NUCLEOTIDE SEQUENCE</scope>
    <source>
        <strain evidence="2">C080</strain>
    </source>
</reference>
<evidence type="ECO:0000256" key="1">
    <source>
        <dbReference type="SAM" id="Phobius"/>
    </source>
</evidence>
<accession>A0A939NKK3</accession>
<gene>
    <name evidence="2" type="ORF">J4732_18530</name>
</gene>
<feature type="transmembrane region" description="Helical" evidence="1">
    <location>
        <begin position="12"/>
        <end position="31"/>
    </location>
</feature>
<proteinExistence type="predicted"/>
<dbReference type="AlphaFoldDB" id="A0A939NKK3"/>
<feature type="transmembrane region" description="Helical" evidence="1">
    <location>
        <begin position="52"/>
        <end position="69"/>
    </location>
</feature>
<comment type="caution">
    <text evidence="2">The sequence shown here is derived from an EMBL/GenBank/DDBJ whole genome shotgun (WGS) entry which is preliminary data.</text>
</comment>
<feature type="transmembrane region" description="Helical" evidence="1">
    <location>
        <begin position="125"/>
        <end position="144"/>
    </location>
</feature>